<keyword evidence="4" id="KW-1185">Reference proteome</keyword>
<evidence type="ECO:0000259" key="2">
    <source>
        <dbReference type="PROSITE" id="PS50181"/>
    </source>
</evidence>
<dbReference type="SUPFAM" id="SSF52047">
    <property type="entry name" value="RNI-like"/>
    <property type="match status" value="1"/>
</dbReference>
<dbReference type="Proteomes" id="UP001362999">
    <property type="component" value="Unassembled WGS sequence"/>
</dbReference>
<name>A0AAV9ZMD9_9AGAR</name>
<feature type="compositionally biased region" description="Basic and acidic residues" evidence="1">
    <location>
        <begin position="479"/>
        <end position="504"/>
    </location>
</feature>
<feature type="compositionally biased region" description="Basic and acidic residues" evidence="1">
    <location>
        <begin position="565"/>
        <end position="576"/>
    </location>
</feature>
<feature type="domain" description="F-box" evidence="2">
    <location>
        <begin position="48"/>
        <end position="99"/>
    </location>
</feature>
<feature type="compositionally biased region" description="Basic and acidic residues" evidence="1">
    <location>
        <begin position="674"/>
        <end position="684"/>
    </location>
</feature>
<dbReference type="EMBL" id="JAWWNJ010000132">
    <property type="protein sequence ID" value="KAK6985185.1"/>
    <property type="molecule type" value="Genomic_DNA"/>
</dbReference>
<dbReference type="SUPFAM" id="SSF81383">
    <property type="entry name" value="F-box domain"/>
    <property type="match status" value="1"/>
</dbReference>
<comment type="caution">
    <text evidence="3">The sequence shown here is derived from an EMBL/GenBank/DDBJ whole genome shotgun (WGS) entry which is preliminary data.</text>
</comment>
<feature type="compositionally biased region" description="Basic residues" evidence="1">
    <location>
        <begin position="600"/>
        <end position="612"/>
    </location>
</feature>
<reference evidence="3 4" key="1">
    <citation type="journal article" date="2024" name="J Genomics">
        <title>Draft genome sequencing and assembly of Favolaschia claudopus CIRM-BRFM 2984 isolated from oak limbs.</title>
        <authorList>
            <person name="Navarro D."/>
            <person name="Drula E."/>
            <person name="Chaduli D."/>
            <person name="Cazenave R."/>
            <person name="Ahrendt S."/>
            <person name="Wang J."/>
            <person name="Lipzen A."/>
            <person name="Daum C."/>
            <person name="Barry K."/>
            <person name="Grigoriev I.V."/>
            <person name="Favel A."/>
            <person name="Rosso M.N."/>
            <person name="Martin F."/>
        </authorList>
    </citation>
    <scope>NUCLEOTIDE SEQUENCE [LARGE SCALE GENOMIC DNA]</scope>
    <source>
        <strain evidence="3 4">CIRM-BRFM 2984</strain>
    </source>
</reference>
<dbReference type="PROSITE" id="PS50181">
    <property type="entry name" value="FBOX"/>
    <property type="match status" value="1"/>
</dbReference>
<feature type="region of interest" description="Disordered" evidence="1">
    <location>
        <begin position="1"/>
        <end position="20"/>
    </location>
</feature>
<accession>A0AAV9ZMD9</accession>
<dbReference type="Gene3D" id="3.80.10.10">
    <property type="entry name" value="Ribonuclease Inhibitor"/>
    <property type="match status" value="1"/>
</dbReference>
<feature type="region of interest" description="Disordered" evidence="1">
    <location>
        <begin position="565"/>
        <end position="612"/>
    </location>
</feature>
<dbReference type="InterPro" id="IPR036047">
    <property type="entry name" value="F-box-like_dom_sf"/>
</dbReference>
<feature type="region of interest" description="Disordered" evidence="1">
    <location>
        <begin position="670"/>
        <end position="704"/>
    </location>
</feature>
<evidence type="ECO:0000256" key="1">
    <source>
        <dbReference type="SAM" id="MobiDB-lite"/>
    </source>
</evidence>
<protein>
    <recommendedName>
        <fullName evidence="2">F-box domain-containing protein</fullName>
    </recommendedName>
</protein>
<evidence type="ECO:0000313" key="4">
    <source>
        <dbReference type="Proteomes" id="UP001362999"/>
    </source>
</evidence>
<gene>
    <name evidence="3" type="ORF">R3P38DRAFT_2805910</name>
</gene>
<dbReference type="InterPro" id="IPR032675">
    <property type="entry name" value="LRR_dom_sf"/>
</dbReference>
<evidence type="ECO:0000313" key="3">
    <source>
        <dbReference type="EMBL" id="KAK6985185.1"/>
    </source>
</evidence>
<dbReference type="AlphaFoldDB" id="A0AAV9ZMD9"/>
<feature type="region of interest" description="Disordered" evidence="1">
    <location>
        <begin position="471"/>
        <end position="504"/>
    </location>
</feature>
<proteinExistence type="predicted"/>
<organism evidence="3 4">
    <name type="scientific">Favolaschia claudopus</name>
    <dbReference type="NCBI Taxonomy" id="2862362"/>
    <lineage>
        <taxon>Eukaryota</taxon>
        <taxon>Fungi</taxon>
        <taxon>Dikarya</taxon>
        <taxon>Basidiomycota</taxon>
        <taxon>Agaricomycotina</taxon>
        <taxon>Agaricomycetes</taxon>
        <taxon>Agaricomycetidae</taxon>
        <taxon>Agaricales</taxon>
        <taxon>Marasmiineae</taxon>
        <taxon>Mycenaceae</taxon>
        <taxon>Favolaschia</taxon>
    </lineage>
</organism>
<sequence length="758" mass="83599">MLRPVTRPATLVERGPGSGRVGLGSGDRVWGLRPDPDNTMSVSMAHSFPTINSLPQEMLLRVFDLVEDTQSLHSVVSACRRFYSLGIEALVRNIAWRTITKARNHLEFWDRDPTKTHLVRSMYFSLEDNGTDTEQDHPEIFGRIQSFPKLQHLKLAFGAVPDVLYSTLQALPSVTHLTLTSCSIPPPPPFFPLSFPSPDPPAEIQVTHLTVLKLRPTLSVTFNADAVTAPIAYHLPNLRSFTTDSLGIQIPVDASARLTSLTVKLMGHVDVVQSRLDAMLHRMPALVHLDVSIATYLNQLAPHDTILLSPQPRPALPALRTLCAPWLTAGHVAHGAPELTHFHATSPIPKSANAVWLLEHLRSGVPLLRVALLRLSAWDDEVLLAAARCLPSCEVLEVVYHDAGPSDLTFFFPQSFLFDLGIQHLPLMRSLHTLRIFSRPALAAPAAPRFHWDAEDQAIFDEIGPTLLPDFLGPSEPPSKGDDVEEKAKGEQERGKQMEKEREKERTAMLGECVHAWTRYNPMLRRVQLGRVGERRTWVRGQGGGAGRGGGAHGWKAVVEAVVERDEDGHREAEGDKTEDDEGAEWSKAEVTCREGYPGRKGRSSPKWGKKRISIVRANGMRGRYQNQREEAESWVKEVATGLRGLEAWNGGKGGNGAICRNRWCGRTGPVGGERIEERSGGKRPEKRRMSKAGAGVDGAGQRDALEARELGRMKLQSVNRHGDASGGIGDVEWLEKPKLALYGETGDAGERDVLESK</sequence>
<dbReference type="InterPro" id="IPR001810">
    <property type="entry name" value="F-box_dom"/>
</dbReference>